<keyword evidence="5 6" id="KW-0804">Transcription</keyword>
<evidence type="ECO:0000313" key="9">
    <source>
        <dbReference type="Proteomes" id="UP000078224"/>
    </source>
</evidence>
<dbReference type="GO" id="GO:0045892">
    <property type="term" value="P:negative regulation of DNA-templated transcription"/>
    <property type="evidence" value="ECO:0007669"/>
    <property type="project" value="UniProtKB-UniRule"/>
</dbReference>
<dbReference type="PRINTS" id="PR00039">
    <property type="entry name" value="HTHLYSR"/>
</dbReference>
<protein>
    <recommendedName>
        <fullName evidence="6">HTH-type transcriptional regulator HdfR</fullName>
    </recommendedName>
    <alternativeName>
        <fullName evidence="6">H-NS-dependent flhDC regulator</fullName>
    </alternativeName>
</protein>
<dbReference type="Gene3D" id="1.10.10.10">
    <property type="entry name" value="Winged helix-like DNA-binding domain superfamily/Winged helix DNA-binding domain"/>
    <property type="match status" value="1"/>
</dbReference>
<dbReference type="EMBL" id="LXEW01000027">
    <property type="protein sequence ID" value="OAT51926.1"/>
    <property type="molecule type" value="Genomic_DNA"/>
</dbReference>
<organism evidence="8 9">
    <name type="scientific">Providencia heimbachae ATCC 35613</name>
    <dbReference type="NCBI Taxonomy" id="1354272"/>
    <lineage>
        <taxon>Bacteria</taxon>
        <taxon>Pseudomonadati</taxon>
        <taxon>Pseudomonadota</taxon>
        <taxon>Gammaproteobacteria</taxon>
        <taxon>Enterobacterales</taxon>
        <taxon>Morganellaceae</taxon>
        <taxon>Providencia</taxon>
    </lineage>
</organism>
<dbReference type="InterPro" id="IPR000847">
    <property type="entry name" value="LysR_HTH_N"/>
</dbReference>
<feature type="domain" description="HTH lysR-type" evidence="7">
    <location>
        <begin position="1"/>
        <end position="58"/>
    </location>
</feature>
<keyword evidence="2 6" id="KW-0678">Repressor</keyword>
<comment type="caution">
    <text evidence="8">The sequence shown here is derived from an EMBL/GenBank/DDBJ whole genome shotgun (WGS) entry which is preliminary data.</text>
</comment>
<dbReference type="SUPFAM" id="SSF46785">
    <property type="entry name" value="Winged helix' DNA-binding domain"/>
    <property type="match status" value="1"/>
</dbReference>
<evidence type="ECO:0000256" key="2">
    <source>
        <dbReference type="ARBA" id="ARBA00022491"/>
    </source>
</evidence>
<evidence type="ECO:0000313" key="8">
    <source>
        <dbReference type="EMBL" id="OAT51926.1"/>
    </source>
</evidence>
<dbReference type="Gene3D" id="3.40.190.10">
    <property type="entry name" value="Periplasmic binding protein-like II"/>
    <property type="match status" value="1"/>
</dbReference>
<comment type="similarity">
    <text evidence="1 6">Belongs to the LysR transcriptional regulatory family.</text>
</comment>
<keyword evidence="9" id="KW-1185">Reference proteome</keyword>
<evidence type="ECO:0000256" key="1">
    <source>
        <dbReference type="ARBA" id="ARBA00009437"/>
    </source>
</evidence>
<dbReference type="PROSITE" id="PS50931">
    <property type="entry name" value="HTH_LYSR"/>
    <property type="match status" value="1"/>
</dbReference>
<accession>A0A1B7JVK0</accession>
<evidence type="ECO:0000256" key="3">
    <source>
        <dbReference type="ARBA" id="ARBA00023015"/>
    </source>
</evidence>
<dbReference type="GO" id="GO:0003700">
    <property type="term" value="F:DNA-binding transcription factor activity"/>
    <property type="evidence" value="ECO:0007669"/>
    <property type="project" value="UniProtKB-UniRule"/>
</dbReference>
<dbReference type="Proteomes" id="UP000078224">
    <property type="component" value="Unassembled WGS sequence"/>
</dbReference>
<dbReference type="NCBIfam" id="NF002946">
    <property type="entry name" value="PRK03601.1"/>
    <property type="match status" value="1"/>
</dbReference>
<dbReference type="PANTHER" id="PTHR30579:SF8">
    <property type="entry name" value="HTH-TYPE TRANSCRIPTIONAL REGULATOR HDFR"/>
    <property type="match status" value="1"/>
</dbReference>
<dbReference type="AlphaFoldDB" id="A0A1B7JVK0"/>
<dbReference type="GO" id="GO:0003677">
    <property type="term" value="F:DNA binding"/>
    <property type="evidence" value="ECO:0007669"/>
    <property type="project" value="UniProtKB-KW"/>
</dbReference>
<evidence type="ECO:0000256" key="5">
    <source>
        <dbReference type="ARBA" id="ARBA00023163"/>
    </source>
</evidence>
<name>A0A1B7JVK0_9GAMM</name>
<dbReference type="InterPro" id="IPR036390">
    <property type="entry name" value="WH_DNA-bd_sf"/>
</dbReference>
<gene>
    <name evidence="6" type="primary">hdfR</name>
    <name evidence="8" type="ORF">M998_1925</name>
</gene>
<feature type="DNA-binding region" description="H-T-H motif" evidence="6">
    <location>
        <begin position="18"/>
        <end position="37"/>
    </location>
</feature>
<dbReference type="Pfam" id="PF00126">
    <property type="entry name" value="HTH_1"/>
    <property type="match status" value="1"/>
</dbReference>
<comment type="function">
    <text evidence="6">Negatively regulates the transcription of the flagellar master operon flhDC by binding to the upstream region of the operon.</text>
</comment>
<sequence>MDSELLKTFLEVSRTRHFGRAAESLYLTQSAVSFRIRQLETQLGTSLFTRHRNNIRLTAAGERLVPYAESLMNTWLQAKKEISHASQHTELSIGATASLWEGYLSDWVEDLYIQHNELRLEARVSTRQSLVKQLHSRELDLLIATEPPKMDEFESTIIGSIELQLMSSQKNIALTKYNYIKLEWGADFHPKDESALTQGDTPVMVTTSAHITRQLLPVSLSAAFLPAHWVIQYPDLKTLSETAIIKPIYAIWLQKNDQQALINQLIKTPIKNARLNDDIAEDK</sequence>
<evidence type="ECO:0000259" key="7">
    <source>
        <dbReference type="PROSITE" id="PS50931"/>
    </source>
</evidence>
<dbReference type="SUPFAM" id="SSF53850">
    <property type="entry name" value="Periplasmic binding protein-like II"/>
    <property type="match status" value="1"/>
</dbReference>
<dbReference type="InterPro" id="IPR005119">
    <property type="entry name" value="LysR_subst-bd"/>
</dbReference>
<keyword evidence="4 6" id="KW-0238">DNA-binding</keyword>
<dbReference type="InterPro" id="IPR036388">
    <property type="entry name" value="WH-like_DNA-bd_sf"/>
</dbReference>
<dbReference type="PATRIC" id="fig|1354272.4.peg.1957"/>
<reference evidence="8 9" key="1">
    <citation type="submission" date="2016-04" db="EMBL/GenBank/DDBJ databases">
        <title>ATOL: Assembling a taxonomically balanced genome-scale reconstruction of the evolutionary history of the Enterobacteriaceae.</title>
        <authorList>
            <person name="Plunkett G.III."/>
            <person name="Neeno-Eckwall E.C."/>
            <person name="Glasner J.D."/>
            <person name="Perna N.T."/>
        </authorList>
    </citation>
    <scope>NUCLEOTIDE SEQUENCE [LARGE SCALE GENOMIC DNA]</scope>
    <source>
        <strain evidence="8 9">ATCC 35613</strain>
    </source>
</reference>
<dbReference type="InterPro" id="IPR020890">
    <property type="entry name" value="Tscrpt_reg_HTH_HdfR"/>
</dbReference>
<dbReference type="HAMAP" id="MF_01233">
    <property type="entry name" value="HTH_type_HdfR"/>
    <property type="match status" value="1"/>
</dbReference>
<dbReference type="InterPro" id="IPR050176">
    <property type="entry name" value="LTTR"/>
</dbReference>
<evidence type="ECO:0000256" key="4">
    <source>
        <dbReference type="ARBA" id="ARBA00023125"/>
    </source>
</evidence>
<dbReference type="FunFam" id="1.10.10.10:FF:000001">
    <property type="entry name" value="LysR family transcriptional regulator"/>
    <property type="match status" value="1"/>
</dbReference>
<proteinExistence type="inferred from homology"/>
<keyword evidence="3 6" id="KW-0805">Transcription regulation</keyword>
<evidence type="ECO:0000256" key="6">
    <source>
        <dbReference type="HAMAP-Rule" id="MF_01233"/>
    </source>
</evidence>
<dbReference type="PANTHER" id="PTHR30579">
    <property type="entry name" value="TRANSCRIPTIONAL REGULATOR"/>
    <property type="match status" value="1"/>
</dbReference>
<dbReference type="CDD" id="cd05466">
    <property type="entry name" value="PBP2_LTTR_substrate"/>
    <property type="match status" value="1"/>
</dbReference>
<dbReference type="Pfam" id="PF03466">
    <property type="entry name" value="LysR_substrate"/>
    <property type="match status" value="1"/>
</dbReference>